<name>A0ABS2M0V2_9ACTN</name>
<gene>
    <name evidence="1" type="ORF">JOD64_005278</name>
</gene>
<keyword evidence="2" id="KW-1185">Reference proteome</keyword>
<comment type="caution">
    <text evidence="1">The sequence shown here is derived from an EMBL/GenBank/DDBJ whole genome shotgun (WGS) entry which is preliminary data.</text>
</comment>
<proteinExistence type="predicted"/>
<evidence type="ECO:0000313" key="1">
    <source>
        <dbReference type="EMBL" id="MBM7494056.1"/>
    </source>
</evidence>
<sequence length="65" mass="6874">MAEPYACRSTSARGKPTNCSLLQRIAISGTSRVTPKVASLSPLAAFPAFTDSAELPIRLLSDCHP</sequence>
<reference evidence="1 2" key="1">
    <citation type="submission" date="2021-01" db="EMBL/GenBank/DDBJ databases">
        <title>Sequencing the genomes of 1000 actinobacteria strains.</title>
        <authorList>
            <person name="Klenk H.-P."/>
        </authorList>
    </citation>
    <scope>NUCLEOTIDE SEQUENCE [LARGE SCALE GENOMIC DNA]</scope>
    <source>
        <strain evidence="1 2">DSM 100204</strain>
    </source>
</reference>
<dbReference type="EMBL" id="JAFBBP010000001">
    <property type="protein sequence ID" value="MBM7494056.1"/>
    <property type="molecule type" value="Genomic_DNA"/>
</dbReference>
<evidence type="ECO:0000313" key="2">
    <source>
        <dbReference type="Proteomes" id="UP000764837"/>
    </source>
</evidence>
<dbReference type="Proteomes" id="UP000764837">
    <property type="component" value="Unassembled WGS sequence"/>
</dbReference>
<organism evidence="1 2">
    <name type="scientific">Micromonospora luteifusca</name>
    <dbReference type="NCBI Taxonomy" id="709860"/>
    <lineage>
        <taxon>Bacteria</taxon>
        <taxon>Bacillati</taxon>
        <taxon>Actinomycetota</taxon>
        <taxon>Actinomycetes</taxon>
        <taxon>Micromonosporales</taxon>
        <taxon>Micromonosporaceae</taxon>
        <taxon>Micromonospora</taxon>
    </lineage>
</organism>
<accession>A0ABS2M0V2</accession>
<protein>
    <submittedName>
        <fullName evidence="1">Uncharacterized protein</fullName>
    </submittedName>
</protein>